<comment type="caution">
    <text evidence="7">The sequence shown here is derived from an EMBL/GenBank/DDBJ whole genome shotgun (WGS) entry which is preliminary data.</text>
</comment>
<evidence type="ECO:0000256" key="2">
    <source>
        <dbReference type="ARBA" id="ARBA00023015"/>
    </source>
</evidence>
<protein>
    <submittedName>
        <fullName evidence="7">HTH-type transcriptional regulator PksA</fullName>
    </submittedName>
</protein>
<dbReference type="Proteomes" id="UP000605427">
    <property type="component" value="Unassembled WGS sequence"/>
</dbReference>
<sequence>MCRCYNWSMPKIVDHEQQKIKVAEAAWRVIRRAGIENASVRNVAQEAGISPGSMRHYFSTQAELFSFSMSLVSERVVARVSSLSFDRPIPEVAKDVLRELVPLNEESRPEMEVWLAFVSKSLSEPSLRDHADRVYEELRNTMFFIVRGLVQYGFAPKNLNIEEETERMQVFVDGVALHGVTYPDRMTPARMEKLLDEYIDSLCTKKS</sequence>
<feature type="domain" description="HTH tetR-type" evidence="6">
    <location>
        <begin position="16"/>
        <end position="76"/>
    </location>
</feature>
<dbReference type="SUPFAM" id="SSF46689">
    <property type="entry name" value="Homeodomain-like"/>
    <property type="match status" value="1"/>
</dbReference>
<dbReference type="InterPro" id="IPR036271">
    <property type="entry name" value="Tet_transcr_reg_TetR-rel_C_sf"/>
</dbReference>
<dbReference type="InterPro" id="IPR009057">
    <property type="entry name" value="Homeodomain-like_sf"/>
</dbReference>
<gene>
    <name evidence="7" type="primary">pksA</name>
    <name evidence="7" type="ORF">GCM10007362_51200</name>
</gene>
<keyword evidence="2" id="KW-0805">Transcription regulation</keyword>
<dbReference type="InterPro" id="IPR023772">
    <property type="entry name" value="DNA-bd_HTH_TetR-type_CS"/>
</dbReference>
<evidence type="ECO:0000256" key="5">
    <source>
        <dbReference type="PROSITE-ProRule" id="PRU00335"/>
    </source>
</evidence>
<evidence type="ECO:0000256" key="1">
    <source>
        <dbReference type="ARBA" id="ARBA00022491"/>
    </source>
</evidence>
<evidence type="ECO:0000313" key="7">
    <source>
        <dbReference type="EMBL" id="GGH87923.1"/>
    </source>
</evidence>
<accession>A0ABQ2ABG2</accession>
<dbReference type="Gene3D" id="1.10.357.10">
    <property type="entry name" value="Tetracycline Repressor, domain 2"/>
    <property type="match status" value="1"/>
</dbReference>
<organism evidence="7 8">
    <name type="scientific">Saccharibacillus endophyticus</name>
    <dbReference type="NCBI Taxonomy" id="2060666"/>
    <lineage>
        <taxon>Bacteria</taxon>
        <taxon>Bacillati</taxon>
        <taxon>Bacillota</taxon>
        <taxon>Bacilli</taxon>
        <taxon>Bacillales</taxon>
        <taxon>Paenibacillaceae</taxon>
        <taxon>Saccharibacillus</taxon>
    </lineage>
</organism>
<evidence type="ECO:0000259" key="6">
    <source>
        <dbReference type="PROSITE" id="PS50977"/>
    </source>
</evidence>
<dbReference type="InterPro" id="IPR039538">
    <property type="entry name" value="BetI_C"/>
</dbReference>
<dbReference type="Pfam" id="PF00440">
    <property type="entry name" value="TetR_N"/>
    <property type="match status" value="1"/>
</dbReference>
<proteinExistence type="predicted"/>
<feature type="DNA-binding region" description="H-T-H motif" evidence="5">
    <location>
        <begin position="39"/>
        <end position="58"/>
    </location>
</feature>
<evidence type="ECO:0000256" key="4">
    <source>
        <dbReference type="ARBA" id="ARBA00023163"/>
    </source>
</evidence>
<keyword evidence="3 5" id="KW-0238">DNA-binding</keyword>
<dbReference type="Pfam" id="PF13977">
    <property type="entry name" value="TetR_C_6"/>
    <property type="match status" value="1"/>
</dbReference>
<keyword evidence="8" id="KW-1185">Reference proteome</keyword>
<dbReference type="PANTHER" id="PTHR30055:SF226">
    <property type="entry name" value="HTH-TYPE TRANSCRIPTIONAL REGULATOR PKSA"/>
    <property type="match status" value="1"/>
</dbReference>
<dbReference type="InterPro" id="IPR050109">
    <property type="entry name" value="HTH-type_TetR-like_transc_reg"/>
</dbReference>
<keyword evidence="1" id="KW-0678">Repressor</keyword>
<dbReference type="SUPFAM" id="SSF48498">
    <property type="entry name" value="Tetracyclin repressor-like, C-terminal domain"/>
    <property type="match status" value="1"/>
</dbReference>
<name>A0ABQ2ABG2_9BACL</name>
<reference evidence="8" key="1">
    <citation type="journal article" date="2019" name="Int. J. Syst. Evol. Microbiol.">
        <title>The Global Catalogue of Microorganisms (GCM) 10K type strain sequencing project: providing services to taxonomists for standard genome sequencing and annotation.</title>
        <authorList>
            <consortium name="The Broad Institute Genomics Platform"/>
            <consortium name="The Broad Institute Genome Sequencing Center for Infectious Disease"/>
            <person name="Wu L."/>
            <person name="Ma J."/>
        </authorList>
    </citation>
    <scope>NUCLEOTIDE SEQUENCE [LARGE SCALE GENOMIC DNA]</scope>
    <source>
        <strain evidence="8">CCM 8702</strain>
    </source>
</reference>
<dbReference type="PANTHER" id="PTHR30055">
    <property type="entry name" value="HTH-TYPE TRANSCRIPTIONAL REGULATOR RUTR"/>
    <property type="match status" value="1"/>
</dbReference>
<dbReference type="PROSITE" id="PS50977">
    <property type="entry name" value="HTH_TETR_2"/>
    <property type="match status" value="1"/>
</dbReference>
<evidence type="ECO:0000256" key="3">
    <source>
        <dbReference type="ARBA" id="ARBA00023125"/>
    </source>
</evidence>
<evidence type="ECO:0000313" key="8">
    <source>
        <dbReference type="Proteomes" id="UP000605427"/>
    </source>
</evidence>
<dbReference type="PROSITE" id="PS01081">
    <property type="entry name" value="HTH_TETR_1"/>
    <property type="match status" value="1"/>
</dbReference>
<dbReference type="InterPro" id="IPR001647">
    <property type="entry name" value="HTH_TetR"/>
</dbReference>
<dbReference type="EMBL" id="BMDD01000011">
    <property type="protein sequence ID" value="GGH87923.1"/>
    <property type="molecule type" value="Genomic_DNA"/>
</dbReference>
<keyword evidence="4" id="KW-0804">Transcription</keyword>